<organism evidence="10">
    <name type="scientific">Candidatus Methanomethylicus mesodigestus</name>
    <dbReference type="NCBI Taxonomy" id="1867258"/>
    <lineage>
        <taxon>Archaea</taxon>
        <taxon>Thermoproteota</taxon>
        <taxon>Methanosuratincolia</taxon>
        <taxon>Candidatus Methanomethylicales</taxon>
        <taxon>Candidatus Methanomethylicaceae</taxon>
        <taxon>Candidatus Methanomethylicus</taxon>
    </lineage>
</organism>
<accession>A0A7C3EQT8</accession>
<keyword evidence="3 7" id="KW-0004">4Fe-4S</keyword>
<evidence type="ECO:0000256" key="7">
    <source>
        <dbReference type="RuleBase" id="RU004464"/>
    </source>
</evidence>
<feature type="domain" description="NADH:ubiquinone oxidoreductase-like 20kDa subunit" evidence="9">
    <location>
        <begin position="21"/>
        <end position="131"/>
    </location>
</feature>
<keyword evidence="5 7" id="KW-0408">Iron</keyword>
<sequence>MAISWARTGSPWLIHFNTGGCNGCDIEFVAAITPRYDVERFGIILQGSPRHADILAVTGPVTLQIADRLKRVYDQMPEPKHVVALGTCAVSGSPFKDGYSVHGGVDTVIPVDAYVPGCPPKPEAMIFGIAKLLEKMRSRKRSAPEEAPKVKLNAQGTGE</sequence>
<evidence type="ECO:0000256" key="2">
    <source>
        <dbReference type="ARBA" id="ARBA00009173"/>
    </source>
</evidence>
<keyword evidence="7" id="KW-0520">NAD</keyword>
<name>A0A7C3EQT8_9CREN</name>
<comment type="similarity">
    <text evidence="2 7">Belongs to the complex I 20 kDa subunit family.</text>
</comment>
<proteinExistence type="inferred from homology"/>
<dbReference type="InterPro" id="IPR006137">
    <property type="entry name" value="NADH_UbQ_OxRdtase-like_20kDa"/>
</dbReference>
<evidence type="ECO:0000256" key="8">
    <source>
        <dbReference type="SAM" id="MobiDB-lite"/>
    </source>
</evidence>
<dbReference type="NCBIfam" id="TIGR01957">
    <property type="entry name" value="nuoB_fam"/>
    <property type="match status" value="1"/>
</dbReference>
<feature type="region of interest" description="Disordered" evidence="8">
    <location>
        <begin position="138"/>
        <end position="159"/>
    </location>
</feature>
<comment type="cofactor">
    <cofactor evidence="1">
        <name>[4Fe-4S] cluster</name>
        <dbReference type="ChEBI" id="CHEBI:49883"/>
    </cofactor>
</comment>
<evidence type="ECO:0000256" key="6">
    <source>
        <dbReference type="ARBA" id="ARBA00023014"/>
    </source>
</evidence>
<dbReference type="PROSITE" id="PS01150">
    <property type="entry name" value="COMPLEX1_20K"/>
    <property type="match status" value="1"/>
</dbReference>
<reference evidence="10" key="1">
    <citation type="journal article" date="2020" name="mSystems">
        <title>Genome- and Community-Level Interaction Insights into Carbon Utilization and Element Cycling Functions of Hydrothermarchaeota in Hydrothermal Sediment.</title>
        <authorList>
            <person name="Zhou Z."/>
            <person name="Liu Y."/>
            <person name="Xu W."/>
            <person name="Pan J."/>
            <person name="Luo Z.H."/>
            <person name="Li M."/>
        </authorList>
    </citation>
    <scope>NUCLEOTIDE SEQUENCE [LARGE SCALE GENOMIC DNA]</scope>
    <source>
        <strain evidence="10">SpSt-468</strain>
    </source>
</reference>
<dbReference type="InterPro" id="IPR006138">
    <property type="entry name" value="NADH_UQ_OxRdtase_20Kd_su"/>
</dbReference>
<dbReference type="GO" id="GO:0008137">
    <property type="term" value="F:NADH dehydrogenase (ubiquinone) activity"/>
    <property type="evidence" value="ECO:0007669"/>
    <property type="project" value="InterPro"/>
</dbReference>
<evidence type="ECO:0000256" key="4">
    <source>
        <dbReference type="ARBA" id="ARBA00022723"/>
    </source>
</evidence>
<dbReference type="Pfam" id="PF01058">
    <property type="entry name" value="Oxidored_q6"/>
    <property type="match status" value="1"/>
</dbReference>
<dbReference type="AlphaFoldDB" id="A0A7C3EQT8"/>
<dbReference type="InterPro" id="IPR052375">
    <property type="entry name" value="Complex_I_20kDa-like"/>
</dbReference>
<dbReference type="EMBL" id="DSTX01000001">
    <property type="protein sequence ID" value="HFK19664.1"/>
    <property type="molecule type" value="Genomic_DNA"/>
</dbReference>
<dbReference type="GO" id="GO:0046872">
    <property type="term" value="F:metal ion binding"/>
    <property type="evidence" value="ECO:0007669"/>
    <property type="project" value="UniProtKB-KW"/>
</dbReference>
<evidence type="ECO:0000256" key="5">
    <source>
        <dbReference type="ARBA" id="ARBA00023004"/>
    </source>
</evidence>
<dbReference type="GO" id="GO:0051539">
    <property type="term" value="F:4 iron, 4 sulfur cluster binding"/>
    <property type="evidence" value="ECO:0007669"/>
    <property type="project" value="UniProtKB-KW"/>
</dbReference>
<dbReference type="SUPFAM" id="SSF56770">
    <property type="entry name" value="HydA/Nqo6-like"/>
    <property type="match status" value="1"/>
</dbReference>
<dbReference type="PANTHER" id="PTHR42989:SF1">
    <property type="entry name" value="FORMATE HYDROGENLYASE SUBUNIT 7-RELATED"/>
    <property type="match status" value="1"/>
</dbReference>
<evidence type="ECO:0000256" key="3">
    <source>
        <dbReference type="ARBA" id="ARBA00022485"/>
    </source>
</evidence>
<keyword evidence="6 7" id="KW-0411">Iron-sulfur</keyword>
<protein>
    <submittedName>
        <fullName evidence="10">NADH-quinone oxidoreductase subunit B</fullName>
    </submittedName>
</protein>
<gene>
    <name evidence="10" type="ORF">ENS19_00070</name>
</gene>
<keyword evidence="4 7" id="KW-0479">Metal-binding</keyword>
<evidence type="ECO:0000313" key="10">
    <source>
        <dbReference type="EMBL" id="HFK19664.1"/>
    </source>
</evidence>
<dbReference type="GO" id="GO:0048038">
    <property type="term" value="F:quinone binding"/>
    <property type="evidence" value="ECO:0007669"/>
    <property type="project" value="InterPro"/>
</dbReference>
<evidence type="ECO:0000256" key="1">
    <source>
        <dbReference type="ARBA" id="ARBA00001966"/>
    </source>
</evidence>
<comment type="caution">
    <text evidence="10">The sequence shown here is derived from an EMBL/GenBank/DDBJ whole genome shotgun (WGS) entry which is preliminary data.</text>
</comment>
<dbReference type="Gene3D" id="3.40.50.12280">
    <property type="match status" value="1"/>
</dbReference>
<dbReference type="NCBIfam" id="NF005012">
    <property type="entry name" value="PRK06411.1"/>
    <property type="match status" value="1"/>
</dbReference>
<dbReference type="PANTHER" id="PTHR42989">
    <property type="entry name" value="HYDROGENASE-4 COMPONENT I"/>
    <property type="match status" value="1"/>
</dbReference>
<feature type="compositionally biased region" description="Basic and acidic residues" evidence="8">
    <location>
        <begin position="138"/>
        <end position="149"/>
    </location>
</feature>
<evidence type="ECO:0000259" key="9">
    <source>
        <dbReference type="Pfam" id="PF01058"/>
    </source>
</evidence>